<sequence length="32" mass="3957">MLWQGLPARNQLIVKLTWLVYVQILDEFRRQK</sequence>
<evidence type="ECO:0000313" key="1">
    <source>
        <dbReference type="EMBL" id="CAX72928.1"/>
    </source>
</evidence>
<dbReference type="EMBL" id="FN317197">
    <property type="protein sequence ID" value="CAX72928.1"/>
    <property type="molecule type" value="mRNA"/>
</dbReference>
<reference evidence="1" key="2">
    <citation type="submission" date="2009-03" db="EMBL/GenBank/DDBJ databases">
        <authorList>
            <person name="Gang L."/>
        </authorList>
    </citation>
    <scope>NUCLEOTIDE SEQUENCE</scope>
    <source>
        <strain evidence="1">Anhui</strain>
    </source>
</reference>
<name>C1LE00_SCHJA</name>
<dbReference type="AlphaFoldDB" id="C1LE00"/>
<organism evidence="1">
    <name type="scientific">Schistosoma japonicum</name>
    <name type="common">Blood fluke</name>
    <dbReference type="NCBI Taxonomy" id="6182"/>
    <lineage>
        <taxon>Eukaryota</taxon>
        <taxon>Metazoa</taxon>
        <taxon>Spiralia</taxon>
        <taxon>Lophotrochozoa</taxon>
        <taxon>Platyhelminthes</taxon>
        <taxon>Trematoda</taxon>
        <taxon>Digenea</taxon>
        <taxon>Strigeidida</taxon>
        <taxon>Schistosomatoidea</taxon>
        <taxon>Schistosomatidae</taxon>
        <taxon>Schistosoma</taxon>
    </lineage>
</organism>
<proteinExistence type="evidence at transcript level"/>
<reference evidence="1" key="1">
    <citation type="journal article" date="2009" name="Nature">
        <title>The Schistosoma japonicum genome reveals features of host-parasite interplay.</title>
        <authorList>
            <person name="Liu F."/>
            <person name="Zhou Y."/>
            <person name="Wang Z.Q."/>
            <person name="Lu G."/>
            <person name="Zheng H."/>
            <person name="Brindley P.J."/>
            <person name="McManus D.P."/>
            <person name="Blair D."/>
            <person name="Zhang Q.H."/>
            <person name="Zhong Y."/>
            <person name="Wang S."/>
            <person name="Han Z.G."/>
            <person name="Chen Z."/>
        </authorList>
    </citation>
    <scope>NUCLEOTIDE SEQUENCE</scope>
    <source>
        <strain evidence="1">Anhui</strain>
    </source>
</reference>
<protein>
    <submittedName>
        <fullName evidence="1">Hypotheticial protein</fullName>
    </submittedName>
</protein>
<accession>C1LE00</accession>